<gene>
    <name evidence="2" type="ORF">HDF08_003823</name>
</gene>
<dbReference type="EMBL" id="JACCCU010000003">
    <property type="protein sequence ID" value="NYF91704.1"/>
    <property type="molecule type" value="Genomic_DNA"/>
</dbReference>
<feature type="chain" id="PRO_5032273707" evidence="1">
    <location>
        <begin position="22"/>
        <end position="289"/>
    </location>
</feature>
<evidence type="ECO:0000256" key="1">
    <source>
        <dbReference type="SAM" id="SignalP"/>
    </source>
</evidence>
<comment type="caution">
    <text evidence="2">The sequence shown here is derived from an EMBL/GenBank/DDBJ whole genome shotgun (WGS) entry which is preliminary data.</text>
</comment>
<organism evidence="2 3">
    <name type="scientific">Tunturiibacter lichenicola</name>
    <dbReference type="NCBI Taxonomy" id="2051959"/>
    <lineage>
        <taxon>Bacteria</taxon>
        <taxon>Pseudomonadati</taxon>
        <taxon>Acidobacteriota</taxon>
        <taxon>Terriglobia</taxon>
        <taxon>Terriglobales</taxon>
        <taxon>Acidobacteriaceae</taxon>
        <taxon>Tunturiibacter</taxon>
    </lineage>
</organism>
<protein>
    <submittedName>
        <fullName evidence="2">Uncharacterized protein</fullName>
    </submittedName>
</protein>
<evidence type="ECO:0000313" key="3">
    <source>
        <dbReference type="Proteomes" id="UP000564385"/>
    </source>
</evidence>
<proteinExistence type="predicted"/>
<reference evidence="2 3" key="1">
    <citation type="submission" date="2020-07" db="EMBL/GenBank/DDBJ databases">
        <title>Genomic Encyclopedia of Type Strains, Phase IV (KMG-V): Genome sequencing to study the core and pangenomes of soil and plant-associated prokaryotes.</title>
        <authorList>
            <person name="Whitman W."/>
        </authorList>
    </citation>
    <scope>NUCLEOTIDE SEQUENCE [LARGE SCALE GENOMIC DNA]</scope>
    <source>
        <strain evidence="2 3">M8UP22</strain>
    </source>
</reference>
<evidence type="ECO:0000313" key="2">
    <source>
        <dbReference type="EMBL" id="NYF91704.1"/>
    </source>
</evidence>
<dbReference type="AlphaFoldDB" id="A0A852VMR8"/>
<dbReference type="Proteomes" id="UP000564385">
    <property type="component" value="Unassembled WGS sequence"/>
</dbReference>
<feature type="signal peptide" evidence="1">
    <location>
        <begin position="1"/>
        <end position="21"/>
    </location>
</feature>
<keyword evidence="1" id="KW-0732">Signal</keyword>
<name>A0A852VMR8_9BACT</name>
<sequence>MLRFSLSFVFLAVLLFQRALAQTSQLQREVVTDKSDTHDTPVAHPLSWWTQDPLRLDVDRTLPFGLKATDGHLISAQDYRVEQKVTDLCVLSTHAIVQIITTIYAQPGLALDTSTVPGAGPPISLADLPPAQWKSLLVKVPVDDRSVAPQPDQYFEIYRLQADGGLFQSLKSASVYGVGPNAILGTFDPDGGNGGGCADGYWWFDAAGAHPVDFSQLDRAITTALPPDTVYTSRCWALHPEESRLKSGVQKRNATCHACDWVGEVVATYRIRQGAALPVSVHFQPNPEQ</sequence>
<accession>A0A852VMR8</accession>